<reference evidence="2 4" key="1">
    <citation type="submission" date="2015-11" db="EMBL/GenBank/DDBJ databases">
        <title>Genomic analysis of 38 Legionella species identifies large and diverse effector repertoires.</title>
        <authorList>
            <person name="Burstein D."/>
            <person name="Amaro F."/>
            <person name="Zusman T."/>
            <person name="Lifshitz Z."/>
            <person name="Cohen O."/>
            <person name="Gilbert J.A."/>
            <person name="Pupko T."/>
            <person name="Shuman H.A."/>
            <person name="Segal G."/>
        </authorList>
    </citation>
    <scope>NUCLEOTIDE SEQUENCE [LARGE SCALE GENOMIC DNA]</scope>
    <source>
        <strain evidence="2 4">Lyon 8420412</strain>
    </source>
</reference>
<keyword evidence="4" id="KW-1185">Reference proteome</keyword>
<evidence type="ECO:0000313" key="2">
    <source>
        <dbReference type="EMBL" id="KTD12067.1"/>
    </source>
</evidence>
<feature type="region of interest" description="Disordered" evidence="1">
    <location>
        <begin position="1"/>
        <end position="24"/>
    </location>
</feature>
<dbReference type="EMBL" id="UGOB01000001">
    <property type="protein sequence ID" value="STX46329.1"/>
    <property type="molecule type" value="Genomic_DNA"/>
</dbReference>
<dbReference type="Proteomes" id="UP000254476">
    <property type="component" value="Unassembled WGS sequence"/>
</dbReference>
<reference evidence="3 5" key="2">
    <citation type="submission" date="2018-06" db="EMBL/GenBank/DDBJ databases">
        <authorList>
            <consortium name="Pathogen Informatics"/>
            <person name="Doyle S."/>
        </authorList>
    </citation>
    <scope>NUCLEOTIDE SEQUENCE [LARGE SCALE GENOMIC DNA]</scope>
    <source>
        <strain evidence="3 5">NCTC12388</strain>
    </source>
</reference>
<accession>A0A378JFT0</accession>
<gene>
    <name evidence="2" type="ORF">Lgra_1525</name>
    <name evidence="3" type="ORF">NCTC12388_03091</name>
</gene>
<dbReference type="Proteomes" id="UP000054691">
    <property type="component" value="Unassembled WGS sequence"/>
</dbReference>
<organism evidence="3 5">
    <name type="scientific">Legionella gratiana</name>
    <dbReference type="NCBI Taxonomy" id="45066"/>
    <lineage>
        <taxon>Bacteria</taxon>
        <taxon>Pseudomonadati</taxon>
        <taxon>Pseudomonadota</taxon>
        <taxon>Gammaproteobacteria</taxon>
        <taxon>Legionellales</taxon>
        <taxon>Legionellaceae</taxon>
        <taxon>Legionella</taxon>
    </lineage>
</organism>
<evidence type="ECO:0000256" key="1">
    <source>
        <dbReference type="SAM" id="MobiDB-lite"/>
    </source>
</evidence>
<proteinExistence type="predicted"/>
<dbReference type="EMBL" id="LNYE01000020">
    <property type="protein sequence ID" value="KTD12067.1"/>
    <property type="molecule type" value="Genomic_DNA"/>
</dbReference>
<sequence>MKHYSNSPKDSFFNPDERAKKLPVTSQEAHHIVRSTTALNDISDIVYRFNLLVHKVT</sequence>
<evidence type="ECO:0000313" key="5">
    <source>
        <dbReference type="Proteomes" id="UP000254476"/>
    </source>
</evidence>
<protein>
    <submittedName>
        <fullName evidence="3">Uncharacterized protein</fullName>
    </submittedName>
</protein>
<name>A0A378JFT0_9GAMM</name>
<evidence type="ECO:0000313" key="3">
    <source>
        <dbReference type="EMBL" id="STX46329.1"/>
    </source>
</evidence>
<dbReference type="AlphaFoldDB" id="A0A378JFT0"/>
<dbReference type="RefSeq" id="WP_157068261.1">
    <property type="nucleotide sequence ID" value="NZ_CAAAHW010000007.1"/>
</dbReference>
<evidence type="ECO:0000313" key="4">
    <source>
        <dbReference type="Proteomes" id="UP000054691"/>
    </source>
</evidence>